<name>A0A7W7QQ75_9ACTN</name>
<dbReference type="Pfam" id="PF01757">
    <property type="entry name" value="Acyl_transf_3"/>
    <property type="match status" value="1"/>
</dbReference>
<dbReference type="Proteomes" id="UP000552644">
    <property type="component" value="Unassembled WGS sequence"/>
</dbReference>
<proteinExistence type="predicted"/>
<feature type="transmembrane region" description="Helical" evidence="1">
    <location>
        <begin position="222"/>
        <end position="241"/>
    </location>
</feature>
<evidence type="ECO:0000259" key="2">
    <source>
        <dbReference type="Pfam" id="PF01757"/>
    </source>
</evidence>
<feature type="transmembrane region" description="Helical" evidence="1">
    <location>
        <begin position="124"/>
        <end position="144"/>
    </location>
</feature>
<feature type="transmembrane region" description="Helical" evidence="1">
    <location>
        <begin position="247"/>
        <end position="266"/>
    </location>
</feature>
<dbReference type="GO" id="GO:0009103">
    <property type="term" value="P:lipopolysaccharide biosynthetic process"/>
    <property type="evidence" value="ECO:0007669"/>
    <property type="project" value="TreeGrafter"/>
</dbReference>
<keyword evidence="1" id="KW-1133">Transmembrane helix</keyword>
<dbReference type="InterPro" id="IPR002656">
    <property type="entry name" value="Acyl_transf_3_dom"/>
</dbReference>
<keyword evidence="1" id="KW-0472">Membrane</keyword>
<dbReference type="GO" id="GO:0016747">
    <property type="term" value="F:acyltransferase activity, transferring groups other than amino-acyl groups"/>
    <property type="evidence" value="ECO:0007669"/>
    <property type="project" value="InterPro"/>
</dbReference>
<accession>A0A7W7QQ75</accession>
<dbReference type="EMBL" id="JACHJP010000005">
    <property type="protein sequence ID" value="MBB4917705.1"/>
    <property type="molecule type" value="Genomic_DNA"/>
</dbReference>
<protein>
    <submittedName>
        <fullName evidence="3">Mycarose O-acyltransferase</fullName>
    </submittedName>
</protein>
<sequence length="365" mass="40339">MRFVAATMVFALHVMVEGIFASGASHPTLFKMLALGGGAGVGFFFVLSGFVLTWSARSDDTPRTFWRRRFFKIYPNHLLTFLAALLVITLVVGNTVGLADAVRNLFLLQAFFPQAQTITSVNPVAWSLSCEAFFYLCFPLLLGLVRRIRPERLWRWAAGVVVVIFLVPLASGLLPAQQPYPILGVTEWETWFIYHFPPVRMLDFVFGILLAQMVLTGRRIPLGYRGSVLLSVVVYALTPLIPPTYAFVAALCVPLGLVIANGAVADRDGRRTGLSGRVWVWLGEVSFAFYMWHRLVLITGHDLLGAGGAWPTPTAFAISVLLFCVTLFVSWLTFSLFERPVMRRFGTAGGTWRARSGGGQVDAKV</sequence>
<dbReference type="PANTHER" id="PTHR23028">
    <property type="entry name" value="ACETYLTRANSFERASE"/>
    <property type="match status" value="1"/>
</dbReference>
<feature type="transmembrane region" description="Helical" evidence="1">
    <location>
        <begin position="278"/>
        <end position="295"/>
    </location>
</feature>
<keyword evidence="1" id="KW-0812">Transmembrane</keyword>
<evidence type="ECO:0000256" key="1">
    <source>
        <dbReference type="SAM" id="Phobius"/>
    </source>
</evidence>
<feature type="transmembrane region" description="Helical" evidence="1">
    <location>
        <begin position="33"/>
        <end position="56"/>
    </location>
</feature>
<keyword evidence="4" id="KW-1185">Reference proteome</keyword>
<dbReference type="GO" id="GO:0016020">
    <property type="term" value="C:membrane"/>
    <property type="evidence" value="ECO:0007669"/>
    <property type="project" value="TreeGrafter"/>
</dbReference>
<dbReference type="PANTHER" id="PTHR23028:SF53">
    <property type="entry name" value="ACYL_TRANSF_3 DOMAIN-CONTAINING PROTEIN"/>
    <property type="match status" value="1"/>
</dbReference>
<organism evidence="3 4">
    <name type="scientific">Streptosporangium saharense</name>
    <dbReference type="NCBI Taxonomy" id="1706840"/>
    <lineage>
        <taxon>Bacteria</taxon>
        <taxon>Bacillati</taxon>
        <taxon>Actinomycetota</taxon>
        <taxon>Actinomycetes</taxon>
        <taxon>Streptosporangiales</taxon>
        <taxon>Streptosporangiaceae</taxon>
        <taxon>Streptosporangium</taxon>
    </lineage>
</organism>
<comment type="caution">
    <text evidence="3">The sequence shown here is derived from an EMBL/GenBank/DDBJ whole genome shotgun (WGS) entry which is preliminary data.</text>
</comment>
<dbReference type="RefSeq" id="WP_184718231.1">
    <property type="nucleotide sequence ID" value="NZ_JACHJP010000005.1"/>
</dbReference>
<evidence type="ECO:0000313" key="4">
    <source>
        <dbReference type="Proteomes" id="UP000552644"/>
    </source>
</evidence>
<keyword evidence="3" id="KW-0012">Acyltransferase</keyword>
<keyword evidence="3" id="KW-0808">Transferase</keyword>
<dbReference type="AlphaFoldDB" id="A0A7W7QQ75"/>
<feature type="transmembrane region" description="Helical" evidence="1">
    <location>
        <begin position="194"/>
        <end position="215"/>
    </location>
</feature>
<reference evidence="3 4" key="1">
    <citation type="submission" date="2020-08" db="EMBL/GenBank/DDBJ databases">
        <title>Genomic Encyclopedia of Type Strains, Phase III (KMG-III): the genomes of soil and plant-associated and newly described type strains.</title>
        <authorList>
            <person name="Whitman W."/>
        </authorList>
    </citation>
    <scope>NUCLEOTIDE SEQUENCE [LARGE SCALE GENOMIC DNA]</scope>
    <source>
        <strain evidence="3 4">CECT 8840</strain>
    </source>
</reference>
<feature type="transmembrane region" description="Helical" evidence="1">
    <location>
        <begin position="156"/>
        <end position="174"/>
    </location>
</feature>
<gene>
    <name evidence="3" type="ORF">FHS44_004825</name>
</gene>
<dbReference type="InterPro" id="IPR050879">
    <property type="entry name" value="Acyltransferase_3"/>
</dbReference>
<feature type="transmembrane region" description="Helical" evidence="1">
    <location>
        <begin position="77"/>
        <end position="99"/>
    </location>
</feature>
<evidence type="ECO:0000313" key="3">
    <source>
        <dbReference type="EMBL" id="MBB4917705.1"/>
    </source>
</evidence>
<feature type="transmembrane region" description="Helical" evidence="1">
    <location>
        <begin position="315"/>
        <end position="337"/>
    </location>
</feature>
<feature type="domain" description="Acyltransferase 3" evidence="2">
    <location>
        <begin position="1"/>
        <end position="333"/>
    </location>
</feature>